<keyword evidence="10" id="KW-0862">Zinc</keyword>
<keyword evidence="18" id="KW-1185">Reference proteome</keyword>
<dbReference type="InterPro" id="IPR037144">
    <property type="entry name" value="Peptidase_M1_pepN_C_sf"/>
</dbReference>
<comment type="similarity">
    <text evidence="3">Belongs to the peptidase M1 family.</text>
</comment>
<dbReference type="OrthoDB" id="100605at2"/>
<dbReference type="GO" id="GO:0016285">
    <property type="term" value="F:alanyl aminopeptidase activity"/>
    <property type="evidence" value="ECO:0007669"/>
    <property type="project" value="UniProtKB-EC"/>
</dbReference>
<dbReference type="PANTHER" id="PTHR46322">
    <property type="entry name" value="PUROMYCIN-SENSITIVE AMINOPEPTIDASE"/>
    <property type="match status" value="1"/>
</dbReference>
<dbReference type="Pfam" id="PF17900">
    <property type="entry name" value="Peptidase_M1_N"/>
    <property type="match status" value="1"/>
</dbReference>
<keyword evidence="6 17" id="KW-0031">Aminopeptidase</keyword>
<dbReference type="InterPro" id="IPR012779">
    <property type="entry name" value="Peptidase_M1_pepN"/>
</dbReference>
<dbReference type="PRINTS" id="PR00756">
    <property type="entry name" value="ALADIPTASE"/>
</dbReference>
<evidence type="ECO:0000256" key="12">
    <source>
        <dbReference type="NCBIfam" id="TIGR02414"/>
    </source>
</evidence>
<evidence type="ECO:0000313" key="17">
    <source>
        <dbReference type="EMBL" id="MBB4246193.1"/>
    </source>
</evidence>
<comment type="cofactor">
    <cofactor evidence="2">
        <name>Zn(2+)</name>
        <dbReference type="ChEBI" id="CHEBI:29105"/>
    </cofactor>
</comment>
<dbReference type="InterPro" id="IPR027268">
    <property type="entry name" value="Peptidase_M4/M1_CTD_sf"/>
</dbReference>
<dbReference type="FunFam" id="1.10.390.10:FF:000002">
    <property type="entry name" value="Aminopeptidase N"/>
    <property type="match status" value="1"/>
</dbReference>
<evidence type="ECO:0000256" key="5">
    <source>
        <dbReference type="ARBA" id="ARBA00015611"/>
    </source>
</evidence>
<reference evidence="17 18" key="1">
    <citation type="submission" date="2020-08" db="EMBL/GenBank/DDBJ databases">
        <title>Genome sequencing of Purple Non-Sulfur Bacteria from various extreme environments.</title>
        <authorList>
            <person name="Mayer M."/>
        </authorList>
    </citation>
    <scope>NUCLEOTIDE SEQUENCE [LARGE SCALE GENOMIC DNA]</scope>
    <source>
        <strain evidence="17 18">2761</strain>
    </source>
</reference>
<evidence type="ECO:0000313" key="18">
    <source>
        <dbReference type="Proteomes" id="UP000587070"/>
    </source>
</evidence>
<keyword evidence="8" id="KW-0479">Metal-binding</keyword>
<dbReference type="InterPro" id="IPR001930">
    <property type="entry name" value="Peptidase_M1"/>
</dbReference>
<protein>
    <recommendedName>
        <fullName evidence="5 12">Aminopeptidase N</fullName>
        <ecNumber evidence="4 12">3.4.11.2</ecNumber>
    </recommendedName>
</protein>
<dbReference type="Gene3D" id="2.60.40.1840">
    <property type="match status" value="1"/>
</dbReference>
<gene>
    <name evidence="17" type="ORF">GGD90_000550</name>
</gene>
<dbReference type="SUPFAM" id="SSF63737">
    <property type="entry name" value="Leukotriene A4 hydrolase N-terminal domain"/>
    <property type="match status" value="1"/>
</dbReference>
<dbReference type="InterPro" id="IPR045357">
    <property type="entry name" value="Aminopeptidase_N-like_N"/>
</dbReference>
<dbReference type="InterPro" id="IPR038438">
    <property type="entry name" value="PepN_Ig-like_sf"/>
</dbReference>
<evidence type="ECO:0000259" key="15">
    <source>
        <dbReference type="Pfam" id="PF17432"/>
    </source>
</evidence>
<dbReference type="GO" id="GO:0008270">
    <property type="term" value="F:zinc ion binding"/>
    <property type="evidence" value="ECO:0007669"/>
    <property type="project" value="InterPro"/>
</dbReference>
<dbReference type="Pfam" id="PF17432">
    <property type="entry name" value="DUF3458_C"/>
    <property type="match status" value="1"/>
</dbReference>
<keyword evidence="9 17" id="KW-0378">Hydrolase</keyword>
<keyword evidence="11" id="KW-0482">Metalloprotease</keyword>
<evidence type="ECO:0000256" key="9">
    <source>
        <dbReference type="ARBA" id="ARBA00022801"/>
    </source>
</evidence>
<evidence type="ECO:0000256" key="8">
    <source>
        <dbReference type="ARBA" id="ARBA00022723"/>
    </source>
</evidence>
<dbReference type="GO" id="GO:0006508">
    <property type="term" value="P:proteolysis"/>
    <property type="evidence" value="ECO:0007669"/>
    <property type="project" value="UniProtKB-UniRule"/>
</dbReference>
<dbReference type="InterPro" id="IPR024601">
    <property type="entry name" value="Peptidase_M1_pepN_C"/>
</dbReference>
<dbReference type="Gene3D" id="1.25.50.10">
    <property type="entry name" value="Peptidase M1, alanyl aminopeptidase, C-terminal domain"/>
    <property type="match status" value="1"/>
</dbReference>
<evidence type="ECO:0000256" key="11">
    <source>
        <dbReference type="ARBA" id="ARBA00023049"/>
    </source>
</evidence>
<dbReference type="PANTHER" id="PTHR46322:SF1">
    <property type="entry name" value="PUROMYCIN-SENSITIVE AMINOPEPTIDASE"/>
    <property type="match status" value="1"/>
</dbReference>
<dbReference type="NCBIfam" id="TIGR02414">
    <property type="entry name" value="pepN_proteo"/>
    <property type="match status" value="1"/>
</dbReference>
<dbReference type="AlphaFoldDB" id="A0A840G158"/>
<feature type="domain" description="Aminopeptidase N-like N-terminal" evidence="16">
    <location>
        <begin position="41"/>
        <end position="204"/>
    </location>
</feature>
<evidence type="ECO:0000256" key="7">
    <source>
        <dbReference type="ARBA" id="ARBA00022670"/>
    </source>
</evidence>
<dbReference type="FunFam" id="3.30.2010.30:FF:000002">
    <property type="entry name" value="Putative aminopeptidase N"/>
    <property type="match status" value="1"/>
</dbReference>
<dbReference type="Gene3D" id="1.10.390.10">
    <property type="entry name" value="Neutral Protease Domain 2"/>
    <property type="match status" value="1"/>
</dbReference>
<evidence type="ECO:0000256" key="10">
    <source>
        <dbReference type="ARBA" id="ARBA00022833"/>
    </source>
</evidence>
<keyword evidence="7" id="KW-0645">Protease</keyword>
<feature type="domain" description="Peptidase M1 alanyl aminopeptidase C-terminal" evidence="15">
    <location>
        <begin position="577"/>
        <end position="916"/>
    </location>
</feature>
<dbReference type="GO" id="GO:0008237">
    <property type="term" value="F:metallopeptidase activity"/>
    <property type="evidence" value="ECO:0007669"/>
    <property type="project" value="UniProtKB-UniRule"/>
</dbReference>
<dbReference type="Proteomes" id="UP000587070">
    <property type="component" value="Unassembled WGS sequence"/>
</dbReference>
<dbReference type="SUPFAM" id="SSF55486">
    <property type="entry name" value="Metalloproteases ('zincins'), catalytic domain"/>
    <property type="match status" value="1"/>
</dbReference>
<evidence type="ECO:0000259" key="16">
    <source>
        <dbReference type="Pfam" id="PF17900"/>
    </source>
</evidence>
<organism evidence="17 18">
    <name type="scientific">Rhodocyclus tenuis</name>
    <name type="common">Rhodospirillum tenue</name>
    <dbReference type="NCBI Taxonomy" id="1066"/>
    <lineage>
        <taxon>Bacteria</taxon>
        <taxon>Pseudomonadati</taxon>
        <taxon>Pseudomonadota</taxon>
        <taxon>Betaproteobacteria</taxon>
        <taxon>Rhodocyclales</taxon>
        <taxon>Rhodocyclaceae</taxon>
        <taxon>Rhodocyclus</taxon>
    </lineage>
</organism>
<evidence type="ECO:0000256" key="2">
    <source>
        <dbReference type="ARBA" id="ARBA00001947"/>
    </source>
</evidence>
<evidence type="ECO:0000256" key="3">
    <source>
        <dbReference type="ARBA" id="ARBA00010136"/>
    </source>
</evidence>
<comment type="caution">
    <text evidence="17">The sequence shown here is derived from an EMBL/GenBank/DDBJ whole genome shotgun (WGS) entry which is preliminary data.</text>
</comment>
<evidence type="ECO:0000256" key="4">
    <source>
        <dbReference type="ARBA" id="ARBA00012564"/>
    </source>
</evidence>
<comment type="catalytic activity">
    <reaction evidence="1">
        <text>Release of an N-terminal amino acid, Xaa-|-Yaa- from a peptide, amide or arylamide. Xaa is preferably Ala, but may be most amino acids including Pro (slow action). When a terminal hydrophobic residue is followed by a prolyl residue, the two may be released as an intact Xaa-Pro dipeptide.</text>
        <dbReference type="EC" id="3.4.11.2"/>
    </reaction>
</comment>
<dbReference type="Pfam" id="PF01433">
    <property type="entry name" value="Peptidase_M1"/>
    <property type="match status" value="1"/>
</dbReference>
<dbReference type="EC" id="3.4.11.2" evidence="4 12"/>
<evidence type="ECO:0000259" key="14">
    <source>
        <dbReference type="Pfam" id="PF11940"/>
    </source>
</evidence>
<feature type="domain" description="Peptidase M1 membrane alanine aminopeptidase" evidence="13">
    <location>
        <begin position="244"/>
        <end position="456"/>
    </location>
</feature>
<dbReference type="InterPro" id="IPR014782">
    <property type="entry name" value="Peptidase_M1_dom"/>
</dbReference>
<proteinExistence type="inferred from homology"/>
<evidence type="ECO:0000256" key="1">
    <source>
        <dbReference type="ARBA" id="ARBA00000098"/>
    </source>
</evidence>
<dbReference type="CDD" id="cd09600">
    <property type="entry name" value="M1_APN"/>
    <property type="match status" value="1"/>
</dbReference>
<dbReference type="RefSeq" id="WP_153115746.1">
    <property type="nucleotide sequence ID" value="NZ_JACIGE010000002.1"/>
</dbReference>
<evidence type="ECO:0000256" key="6">
    <source>
        <dbReference type="ARBA" id="ARBA00022438"/>
    </source>
</evidence>
<sequence length="916" mass="99974">MTTTAAGAQARPILLADYTPPPFLVDQVALDFDFQRDYVLVSATLALRRNPQAAADAPLVLDGEDLETLSVAVDGVELAAAQYTLTATTLTLAADAAVGETCTLRTQVRIRPDENTRLSGLYRSADGYFTQCEAQGFRRISWFPDRPDVMARFTVTLHAERERLPVLLANGNPVGSGEEAPVTPGGRARHWARWEDPFPKPCYLFAIVAAKLDVLRDEFTTGSGRRVQLAIYVEPGKLDQCGHAMAALKQAMRWDEQRFGLECDLDHYMIVAVGDFNMGAMENKGLNIFNTKYVLARPDLATDHDYEGIDRVVAHEYFHNWTGNRVTCRDWFQLSLKEGLTVFRDQEFGADVHQRSVARIREVRTLRAAQFPEDAGPMRHPVRPSAYVEINNFYTATVYEKGAEVVRMIHTLLGEDAFRAGMDLYFARHDGQAVTCEDFVSAMADASNVDLAQFMRWHERAGTPRLVARGQHDPATQRYTLTLTQLPPAPVAGAKADEDAVTPLHIPVTLGLLGADGADLPLRLVGEDAGAAAPTTRTLSLTAPTQEFIFENIGATPAPSLLRNFSAPVRLDLPASDDELALRMAHDSDAFNRWEAGQQLASRLILGAAARLAATPDNADTSAIAREAVAKDWPASFAAAAARILDAVIDGRSADPAFAAEALALPSEATLAEEMAVVDPDALFAARMDLRRFLGTQLSERLHTLYASLAPTGAYQPTSADAGRRALRHLCLDLIAAADPAAGCALAARQFAAADNMSDQYAALVLLAHHGGAAAEQALADFHARWRHEALALDKWLLAQATSRRPDTLAVVRRLLAHDDFDLRNPNKVYALLRGFGANHVRFHAADGAGYRFMAEQTLALDAINPQVAARLARCFDRWRRFDAARQAQARAALARLAAHAGLSRDVAEIVQRALA</sequence>
<dbReference type="Pfam" id="PF11940">
    <property type="entry name" value="DUF3458"/>
    <property type="match status" value="1"/>
</dbReference>
<dbReference type="InterPro" id="IPR035414">
    <property type="entry name" value="Peptidase_M1_pepN_Ig-like"/>
</dbReference>
<dbReference type="EMBL" id="JACIGE010000002">
    <property type="protein sequence ID" value="MBB4246193.1"/>
    <property type="molecule type" value="Genomic_DNA"/>
</dbReference>
<feature type="domain" description="Peptidase M1 alanyl aminopeptidase Ig-like fold" evidence="14">
    <location>
        <begin position="462"/>
        <end position="572"/>
    </location>
</feature>
<dbReference type="InterPro" id="IPR042097">
    <property type="entry name" value="Aminopeptidase_N-like_N_sf"/>
</dbReference>
<dbReference type="Gene3D" id="2.60.40.1730">
    <property type="entry name" value="tricorn interacting facor f3 domain"/>
    <property type="match status" value="1"/>
</dbReference>
<accession>A0A840G158</accession>
<name>A0A840G158_RHOTE</name>
<evidence type="ECO:0000259" key="13">
    <source>
        <dbReference type="Pfam" id="PF01433"/>
    </source>
</evidence>
<dbReference type="Gene3D" id="3.30.2010.30">
    <property type="match status" value="1"/>
</dbReference>